<dbReference type="InterPro" id="IPR029058">
    <property type="entry name" value="AB_hydrolase_fold"/>
</dbReference>
<dbReference type="GO" id="GO:0016787">
    <property type="term" value="F:hydrolase activity"/>
    <property type="evidence" value="ECO:0007669"/>
    <property type="project" value="UniProtKB-KW"/>
</dbReference>
<reference evidence="5" key="1">
    <citation type="submission" date="2023-03" db="EMBL/GenBank/DDBJ databases">
        <title>Massive genome expansion in bonnet fungi (Mycena s.s.) driven by repeated elements and novel gene families across ecological guilds.</title>
        <authorList>
            <consortium name="Lawrence Berkeley National Laboratory"/>
            <person name="Harder C.B."/>
            <person name="Miyauchi S."/>
            <person name="Viragh M."/>
            <person name="Kuo A."/>
            <person name="Thoen E."/>
            <person name="Andreopoulos B."/>
            <person name="Lu D."/>
            <person name="Skrede I."/>
            <person name="Drula E."/>
            <person name="Henrissat B."/>
            <person name="Morin E."/>
            <person name="Kohler A."/>
            <person name="Barry K."/>
            <person name="LaButti K."/>
            <person name="Morin E."/>
            <person name="Salamov A."/>
            <person name="Lipzen A."/>
            <person name="Mereny Z."/>
            <person name="Hegedus B."/>
            <person name="Baldrian P."/>
            <person name="Stursova M."/>
            <person name="Weitz H."/>
            <person name="Taylor A."/>
            <person name="Grigoriev I.V."/>
            <person name="Nagy L.G."/>
            <person name="Martin F."/>
            <person name="Kauserud H."/>
        </authorList>
    </citation>
    <scope>NUCLEOTIDE SEQUENCE</scope>
    <source>
        <strain evidence="5">CBHHK182m</strain>
    </source>
</reference>
<dbReference type="Gene3D" id="3.40.50.1820">
    <property type="entry name" value="alpha/beta hydrolase"/>
    <property type="match status" value="1"/>
</dbReference>
<accession>A0AAD7K7K5</accession>
<sequence length="520" mass="57813">MATHLHDELLESARIDVETQYGKLTGARATNGAAVFLEVPYALPPARFQDPKPLPADFRYATKEYTRELSYAVQPKNDGQARDNPFEDKVGFGEPTENPLFLNIVSPPSFPAKQGFPVRVYIHGGFLQFGSPHGIKSQAQYISAERSEVWVNIGYRLSAFGFLASDSKPAISGNFGFKDAWLALEWIKDNVGAFGGDPNNIQITGLSAGAHSVHQLLHFASHLPDGVQAPFNSAVLQSNAIVCDPRTPAELRPQFEALCRALKIDPSSPNALNELLEVPASEITRVIETDAAGTEYGTFRGCLDGEWLPTSPNPMEWQRTGGFANSLRAKGIKSILVGDLTEEWFLYSIAHPVNSPKDLAPNLERYYPRTMVSALASHYRTLPENASSKESQRLYGEIFSDSQVHLPIRILVRDLHNAGFPFIRYEIRWTPEQLRADGYVTHGGDRALWAFRVPNLTESQIHIARNWLTRVAEELNAVESAGKPLRGPKDILVLGEDKGVEWTEDLQWDEKMRLLSALPK</sequence>
<dbReference type="EMBL" id="JARKIB010000008">
    <property type="protein sequence ID" value="KAJ7777310.1"/>
    <property type="molecule type" value="Genomic_DNA"/>
</dbReference>
<comment type="caution">
    <text evidence="5">The sequence shown here is derived from an EMBL/GenBank/DDBJ whole genome shotgun (WGS) entry which is preliminary data.</text>
</comment>
<evidence type="ECO:0000313" key="5">
    <source>
        <dbReference type="EMBL" id="KAJ7777310.1"/>
    </source>
</evidence>
<evidence type="ECO:0000313" key="6">
    <source>
        <dbReference type="Proteomes" id="UP001215598"/>
    </source>
</evidence>
<dbReference type="SUPFAM" id="SSF53474">
    <property type="entry name" value="alpha/beta-Hydrolases"/>
    <property type="match status" value="1"/>
</dbReference>
<evidence type="ECO:0000259" key="4">
    <source>
        <dbReference type="Pfam" id="PF00135"/>
    </source>
</evidence>
<dbReference type="PANTHER" id="PTHR43142">
    <property type="entry name" value="CARBOXYLIC ESTER HYDROLASE"/>
    <property type="match status" value="1"/>
</dbReference>
<dbReference type="PROSITE" id="PS00122">
    <property type="entry name" value="CARBOXYLESTERASE_B_1"/>
    <property type="match status" value="1"/>
</dbReference>
<organism evidence="5 6">
    <name type="scientific">Mycena metata</name>
    <dbReference type="NCBI Taxonomy" id="1033252"/>
    <lineage>
        <taxon>Eukaryota</taxon>
        <taxon>Fungi</taxon>
        <taxon>Dikarya</taxon>
        <taxon>Basidiomycota</taxon>
        <taxon>Agaricomycotina</taxon>
        <taxon>Agaricomycetes</taxon>
        <taxon>Agaricomycetidae</taxon>
        <taxon>Agaricales</taxon>
        <taxon>Marasmiineae</taxon>
        <taxon>Mycenaceae</taxon>
        <taxon>Mycena</taxon>
    </lineage>
</organism>
<dbReference type="AlphaFoldDB" id="A0AAD7K7K5"/>
<dbReference type="InterPro" id="IPR002018">
    <property type="entry name" value="CarbesteraseB"/>
</dbReference>
<dbReference type="PANTHER" id="PTHR43142:SF1">
    <property type="entry name" value="CARBOXYLIC ESTER HYDROLASE"/>
    <property type="match status" value="1"/>
</dbReference>
<dbReference type="Proteomes" id="UP001215598">
    <property type="component" value="Unassembled WGS sequence"/>
</dbReference>
<protein>
    <recommendedName>
        <fullName evidence="3">Carboxylic ester hydrolase</fullName>
        <ecNumber evidence="3">3.1.1.-</ecNumber>
    </recommendedName>
</protein>
<evidence type="ECO:0000256" key="3">
    <source>
        <dbReference type="RuleBase" id="RU361235"/>
    </source>
</evidence>
<proteinExistence type="inferred from homology"/>
<evidence type="ECO:0000256" key="1">
    <source>
        <dbReference type="ARBA" id="ARBA00005964"/>
    </source>
</evidence>
<comment type="similarity">
    <text evidence="1 3">Belongs to the type-B carboxylesterase/lipase family.</text>
</comment>
<dbReference type="InterPro" id="IPR019826">
    <property type="entry name" value="Carboxylesterase_B_AS"/>
</dbReference>
<feature type="domain" description="Carboxylesterase type B" evidence="4">
    <location>
        <begin position="17"/>
        <end position="445"/>
    </location>
</feature>
<gene>
    <name evidence="5" type="ORF">B0H16DRAFT_1505047</name>
</gene>
<dbReference type="Pfam" id="PF00135">
    <property type="entry name" value="COesterase"/>
    <property type="match status" value="1"/>
</dbReference>
<keyword evidence="2 3" id="KW-0378">Hydrolase</keyword>
<evidence type="ECO:0000256" key="2">
    <source>
        <dbReference type="ARBA" id="ARBA00022801"/>
    </source>
</evidence>
<dbReference type="EC" id="3.1.1.-" evidence="3"/>
<keyword evidence="6" id="KW-1185">Reference proteome</keyword>
<name>A0AAD7K7K5_9AGAR</name>